<name>A0AAE1BDB9_9GAST</name>
<evidence type="ECO:0000256" key="1">
    <source>
        <dbReference type="SAM" id="Phobius"/>
    </source>
</evidence>
<feature type="transmembrane region" description="Helical" evidence="1">
    <location>
        <begin position="89"/>
        <end position="109"/>
    </location>
</feature>
<keyword evidence="1" id="KW-0812">Transmembrane</keyword>
<dbReference type="AlphaFoldDB" id="A0AAE1BDB9"/>
<keyword evidence="1" id="KW-1133">Transmembrane helix</keyword>
<organism evidence="2 3">
    <name type="scientific">Elysia crispata</name>
    <name type="common">lettuce slug</name>
    <dbReference type="NCBI Taxonomy" id="231223"/>
    <lineage>
        <taxon>Eukaryota</taxon>
        <taxon>Metazoa</taxon>
        <taxon>Spiralia</taxon>
        <taxon>Lophotrochozoa</taxon>
        <taxon>Mollusca</taxon>
        <taxon>Gastropoda</taxon>
        <taxon>Heterobranchia</taxon>
        <taxon>Euthyneura</taxon>
        <taxon>Panpulmonata</taxon>
        <taxon>Sacoglossa</taxon>
        <taxon>Placobranchoidea</taxon>
        <taxon>Plakobranchidae</taxon>
        <taxon>Elysia</taxon>
    </lineage>
</organism>
<evidence type="ECO:0000313" key="2">
    <source>
        <dbReference type="EMBL" id="KAK3804005.1"/>
    </source>
</evidence>
<evidence type="ECO:0000313" key="3">
    <source>
        <dbReference type="Proteomes" id="UP001283361"/>
    </source>
</evidence>
<dbReference type="Proteomes" id="UP001283361">
    <property type="component" value="Unassembled WGS sequence"/>
</dbReference>
<gene>
    <name evidence="2" type="ORF">RRG08_066241</name>
</gene>
<keyword evidence="1" id="KW-0472">Membrane</keyword>
<proteinExistence type="predicted"/>
<comment type="caution">
    <text evidence="2">The sequence shown here is derived from an EMBL/GenBank/DDBJ whole genome shotgun (WGS) entry which is preliminary data.</text>
</comment>
<keyword evidence="3" id="KW-1185">Reference proteome</keyword>
<protein>
    <submittedName>
        <fullName evidence="2">Uncharacterized protein</fullName>
    </submittedName>
</protein>
<dbReference type="EMBL" id="JAWDGP010000067">
    <property type="protein sequence ID" value="KAK3804005.1"/>
    <property type="molecule type" value="Genomic_DNA"/>
</dbReference>
<sequence length="113" mass="12229">MSGRIFVLLQEVSYGRDKLSASLARPCSVERAWLMAHRCDVIIVASRPVIPEGCQSLWPEQFAPAGTVFSLTHATAISLPARRRANSGAAAAAFWHGMHYILIIVVAVGRPSS</sequence>
<reference evidence="2" key="1">
    <citation type="journal article" date="2023" name="G3 (Bethesda)">
        <title>A reference genome for the long-term kleptoplast-retaining sea slug Elysia crispata morphotype clarki.</title>
        <authorList>
            <person name="Eastman K.E."/>
            <person name="Pendleton A.L."/>
            <person name="Shaikh M.A."/>
            <person name="Suttiyut T."/>
            <person name="Ogas R."/>
            <person name="Tomko P."/>
            <person name="Gavelis G."/>
            <person name="Widhalm J.R."/>
            <person name="Wisecaver J.H."/>
        </authorList>
    </citation>
    <scope>NUCLEOTIDE SEQUENCE</scope>
    <source>
        <strain evidence="2">ECLA1</strain>
    </source>
</reference>
<accession>A0AAE1BDB9</accession>